<keyword evidence="2" id="KW-0732">Signal</keyword>
<evidence type="ECO:0000313" key="4">
    <source>
        <dbReference type="Proteomes" id="UP000694300"/>
    </source>
</evidence>
<dbReference type="EMBL" id="JADQDF010000001">
    <property type="protein sequence ID" value="MBW0131293.1"/>
    <property type="molecule type" value="Genomic_DNA"/>
</dbReference>
<feature type="region of interest" description="Disordered" evidence="1">
    <location>
        <begin position="32"/>
        <end position="61"/>
    </location>
</feature>
<sequence>MNAFLHRSPRNRTGPLVALVAAAGLGLTGCAGGEDPVADPPPAPPAPTAPATGGTTADGTADAGAVAWTDRVCTALLPVVGTLRTPPPVDVTDPAAAQNAYRDYLGEAASRAEAAEQEIASAGPPPVDGGEQLAQDVREQVVDLRADVSEALRQVDAADATNPVAVGQAVAVGGNVLGALGNQVQAVGALTADPELRNAFEQAPACADLRSAGAPA</sequence>
<evidence type="ECO:0008006" key="5">
    <source>
        <dbReference type="Google" id="ProtNLM"/>
    </source>
</evidence>
<evidence type="ECO:0000256" key="1">
    <source>
        <dbReference type="SAM" id="MobiDB-lite"/>
    </source>
</evidence>
<gene>
    <name evidence="3" type="ORF">I4I82_26950</name>
</gene>
<feature type="signal peptide" evidence="2">
    <location>
        <begin position="1"/>
        <end position="33"/>
    </location>
</feature>
<organism evidence="3 4">
    <name type="scientific">Pseudonocardia oceani</name>
    <dbReference type="NCBI Taxonomy" id="2792013"/>
    <lineage>
        <taxon>Bacteria</taxon>
        <taxon>Bacillati</taxon>
        <taxon>Actinomycetota</taxon>
        <taxon>Actinomycetes</taxon>
        <taxon>Pseudonocardiales</taxon>
        <taxon>Pseudonocardiaceae</taxon>
        <taxon>Pseudonocardia</taxon>
    </lineage>
</organism>
<feature type="compositionally biased region" description="Low complexity" evidence="1">
    <location>
        <begin position="49"/>
        <end position="61"/>
    </location>
</feature>
<dbReference type="PROSITE" id="PS51257">
    <property type="entry name" value="PROKAR_LIPOPROTEIN"/>
    <property type="match status" value="1"/>
</dbReference>
<name>A0ABS6UHA6_9PSEU</name>
<dbReference type="RefSeq" id="WP_218594264.1">
    <property type="nucleotide sequence ID" value="NZ_JADQDF010000001.1"/>
</dbReference>
<proteinExistence type="predicted"/>
<evidence type="ECO:0000313" key="3">
    <source>
        <dbReference type="EMBL" id="MBW0131293.1"/>
    </source>
</evidence>
<dbReference type="Proteomes" id="UP000694300">
    <property type="component" value="Unassembled WGS sequence"/>
</dbReference>
<protein>
    <recommendedName>
        <fullName evidence="5">Lipoprotein</fullName>
    </recommendedName>
</protein>
<evidence type="ECO:0000256" key="2">
    <source>
        <dbReference type="SAM" id="SignalP"/>
    </source>
</evidence>
<accession>A0ABS6UHA6</accession>
<reference evidence="3 4" key="1">
    <citation type="submission" date="2020-11" db="EMBL/GenBank/DDBJ databases">
        <title>Pseudonocardia abyssalis sp. nov. and Pseudonocardia oceani sp. nov., description and phylogenomic analysis of two novel actinomycetes isolated from the deep Southern Ocean.</title>
        <authorList>
            <person name="Parra J."/>
        </authorList>
    </citation>
    <scope>NUCLEOTIDE SEQUENCE [LARGE SCALE GENOMIC DNA]</scope>
    <source>
        <strain evidence="4">KRD185</strain>
    </source>
</reference>
<feature type="compositionally biased region" description="Pro residues" evidence="1">
    <location>
        <begin position="38"/>
        <end position="48"/>
    </location>
</feature>
<feature type="chain" id="PRO_5047054337" description="Lipoprotein" evidence="2">
    <location>
        <begin position="34"/>
        <end position="216"/>
    </location>
</feature>
<keyword evidence="4" id="KW-1185">Reference proteome</keyword>
<comment type="caution">
    <text evidence="3">The sequence shown here is derived from an EMBL/GenBank/DDBJ whole genome shotgun (WGS) entry which is preliminary data.</text>
</comment>